<evidence type="ECO:0000259" key="2">
    <source>
        <dbReference type="Pfam" id="PF25036"/>
    </source>
</evidence>
<evidence type="ECO:0000256" key="1">
    <source>
        <dbReference type="SAM" id="MobiDB-lite"/>
    </source>
</evidence>
<dbReference type="Gramene" id="Pp3c8_13080V3.6">
    <property type="protein sequence ID" value="Pp3c8_13080V3.6"/>
    <property type="gene ID" value="Pp3c8_13080"/>
</dbReference>
<dbReference type="Gramene" id="Pp3c8_13080V3.5">
    <property type="protein sequence ID" value="Pp3c8_13080V3.5"/>
    <property type="gene ID" value="Pp3c8_13080"/>
</dbReference>
<dbReference type="Gramene" id="Pp3c8_13080V3.4">
    <property type="protein sequence ID" value="Pp3c8_13080V3.4"/>
    <property type="gene ID" value="Pp3c8_13080"/>
</dbReference>
<feature type="region of interest" description="Disordered" evidence="1">
    <location>
        <begin position="464"/>
        <end position="485"/>
    </location>
</feature>
<proteinExistence type="predicted"/>
<dbReference type="PANTHER" id="PTHR16166:SF130">
    <property type="entry name" value="PROTEIN SORTING-ASSOCIATED PROTEIN, PUTATIVE (DUF1162)-RELATED"/>
    <property type="match status" value="1"/>
</dbReference>
<dbReference type="GO" id="GO:0045053">
    <property type="term" value="P:protein retention in Golgi apparatus"/>
    <property type="evidence" value="ECO:0000318"/>
    <property type="project" value="GO_Central"/>
</dbReference>
<dbReference type="Gramene" id="Pp3c8_13080V3.2">
    <property type="protein sequence ID" value="Pp3c8_13080V3.2"/>
    <property type="gene ID" value="Pp3c8_13080"/>
</dbReference>
<sequence>MGLLSRLEHEVVKRLKPFLAHGQDASLKITPSTSQLRVRLRDVSLDVAALNEAAMSTTSLLVHEVVIEEADLKLSLLSFPMWTVIVRGIHIVVKPRLASEPRADSGTVDQKTELAREGYKKTEADAKQGKESTVTSFFINSLANFFLSSLRVELHNCSVKFVSQTLKPSSYVCSASLESFTVQEGSADDAKPAEGLFQAFKEAVRNRFERRVGSVKKMCIFRGLALNLEIVTNSRFALSGSYESFGKRHRNSSISKRNEYGRNSLNSYVCDKRDQILLFEVVSLALRLRGIEYLGVVVEVPEVLVGLDARELDVLLILAAQANGAGVRETDKALELTLLKTRRSLIQSTRNGPSNYDFRSHMYTKSNMLEDIDEPSDGVKSDAATERMHQEGNGKDSELGIIRVPAHRLFPVLAWQLWVHSLSEFIGFWSHLLFVIFFFLLSSLALVKEAWQLTVGAQRLPMRGESELPGLDRNNSERKDEKEKKMATLSSEYNSESSLFQVVENRGPTFEVYFSRGLFTLVCTADDDIMDKTDQTAGEWSESVESLDTRGVLKPGVHMILERVSLEYGLDHIGSGGRFGVGHWQVDLISVVASQSLHEDMVTLRHGRWKKKRSDTLHLLTSTPYKGRIKGNDRCNGFQDIGDVPQTATARTRHFNWQECVAKAWSQHVWKCPENFEVDGSDLVSPSFTGDVSRAFLIAEFGTADVGNEREKGLGGLMTCALSMGCLNVYSDSTTSYRIRPLLDQLSNAKTSSHNVEPDKVAVADSKESEISYEEIMLNYINLCRHYVELAVPKSHVEIYMVVESSKFTFAATMGQFEDDQQAKVADADGIAHSSRGSSLVVEIGSLQLMTWPASSKEALSKLEARVPVKDAAPLGWWDECVDEKLWLRRPPTPDFPAETLGSEEEQVGNNLYFAFEDAGVMLRTDRNRKTTVPVLGPISCRMQSSFCRDNLYSQKGVIKSAAVSLEGRLAPFALHLYLEEMTIFQEIIDFGNALLEGFGSPSELDEKQPGIDNTSSADFLRNTASEQHPIRQTSDPEVNSEAPAKILFVLFLNLQLEAIQIVLGDRRINGGTTGQNATYGRVSSSHGRQTRIHGDGRGGDKTRFPGQGRYCYFATLPISLDMSVGDGYATQVSFQLNGAHMGVVKSQLQKADQQQSLYKSLLDGTVLDVMTLFQISETGFALDCSKIVISGPKLLGQVNRQSSLYRTLADSKTHSGTSLAPANAMADSSGKDSASHQQEYEHEVRSMNGSIHNNEDTDIESSGNSRGDELHWIVVSVDVGSVTVTDDLREALGDKIVLLVTGSSTLHIKLKLGKDSRNFTLDVEGGLVIIQTSALHSLFEYVNAHIALLSGPASSSRSNIREFPEVSALQKSYNVDGPSSSLKTTGRSVSLPPWATTKKPAQMRRLVSAPRRMQVATELMPEVVPKKGFDGNLSADLVGLSLVLVQRGTSIMAPVEGFIMEVDTKAEAKFKHGSVLQISAAISRASIFGLQGRTFGRISSRSTRTPQFRYNFSGASTGNGGLGQSSHRSQPSSYSLTPSSSGMSEDGNDEYDLNEQPVVDNGAWKPFDESHSYILERLSITAFMEKVPADNHPDFWKWRNSWKGSCSVVGLDFAITTSEVQLLLNVTAPLSGLSSSSSTSNLSEPDYEFTKSQVGELEEEASNTESYLPDGAVIAIKDMNEHYYLAVEEKDTKTGTFRLTGVLHYSLVGDKALFKVKYQKNKNEKTKWFSLLSLHAADSNGEPYRVHFLPGSGLAEVATTPDKSLELWECIEVTDEKSEGNEELGFQIRRRAFHLVNRKSKCGLSLVEGSPMLVKRPGSSFKLRILAREKEDPEAVKLVSLEHGDKDEVDHGHEVDSDKQLNDIAIAATVIPDVTCNVNDFTFTLLHEASGGMHLLPLVRLCMQDIGVVLQMGSGKTRVLFGCSISFDYFQAQNCCWVAVINPIGIELLHRARNEMETAGVVSRKTPTSLFCRLRKVDIIISELSLDTLLFLIGALDLAGPYTLRHSPVLANRCQIENQTGLDLVCRFDHGNGRREEVVESWEADAFLIRHTTSRRDLSSAEVASTVNFYLQKQGGGQSSVVQVSLTEPGVKAMRTRLQFGEDRKNLAPGPILVVDVMRQSQGGVSVTVSPMVRIRNATGKFLELQCRRPKQEGSGAIVLLEDGDTIDDCMGSFDALKLEGELRKALTSFNVGNFLLSIRPASGSAPAEDEKEEESPSAYEWSDDVKGAKAVRVSNLFEKFQYNFKKKFGDRNSDVAFGTVFCPAVRPEKDGQGLYFLIRTSRRQVPVKRLDKDLVDGKPPIIALQEQQELLLLPTIRIFNLFTSNVSAKLFALAPGMARGKAGSQLQPQNEVIVTAGKMALMYADLGVLSMVIKHQKSGLTSKQIPIFGREMKSPDASIEGGSLREMELDVDFGDGAHYGKMIVRQGDDGVLEVVLYTKYAFHNDSHVPLLYCAPKQKSSYLWRRGRKSDDDNLEWPSDETASTLQPGSRVSWFNKSSKVMFKQVLPEAQPAILDLYNLAGSTEISLKVSSQEHADQRVQLGVELQLPAVGDNNPTSTVHLAPRYVVVNKSKDVICVCQDGFQNDTSAVMVLNPGEKTALHYRVSSNESDGKSKDDDGQNPFQAPLSVRFRLRDSEWDWSGSVCAAALGSFWIKIRRKGQSGFSKQAKGRMLFALAEVQEDSPTLIMSFRKHSADSIPYRIENALRSGALSYSQKGLTQKEVLEPGASVSYVWDDLALPHKLVVTIQGTQLCHVINMDKIREWKRFGAARRSKVFEFQLPFLDDSKDSEYEGDSSTGAGFLNVGYEVAADGPTRVLRVCLDSDANKQSGWQTNMRRPKTEVEVKVPLFYFTIVEPLKQRNDASADETEAGDQTTEKRVLYAPIIAARITNLFVEGVVVEECTLCQLKVERLDVDVKWQGSVVKHMLRVHGPKGDDREGQTVLHMACVVAHRGTNPIQLHYLSILLQAVDLNIDEDTLMKLAPFYRTSLAPSTGPSRLIYYERFEIHPIKILASFTPGSPRTDYTSAQETLRGLLHTVIKVPSVRGFKVELNGVLLSNALLTYAQLAVKCAQHYSWYAMRAIYIARGSSLLPPAFASLFDDSAASSLDVFFDPSNGSVDVQGLTLGMFNILSKGLRKKGQGGTSRLLGDVEHTVKAAGSNILFAVVTEISDSVLKGAETSGLDGLLSGFRRGILNVAMRPAVLRSAVAQGGATRRIKLDHTVGMDEVYIEGYLQAMLDTMFRQDYLKVKVLDEEVLLRNLPPNTSLMEEILSAVKKFLIAEGLLAGDSSLATARPTRRLQGDNERRLGPAMIALCEQLLVVIAVQGLRKQATKYFHFPRGEEEKATTEEKAIVPVQKEEPQPQQENVGMLPRVRHAATNFVLSSGLAYLDGRLCRHIPNTLVRRIVSGFLLSFVE</sequence>
<dbReference type="EnsemblPlants" id="Pp3c8_13080V3.7">
    <property type="protein sequence ID" value="Pp3c8_13080V3.7"/>
    <property type="gene ID" value="Pp3c8_13080"/>
</dbReference>
<dbReference type="FunCoup" id="A0A7I4FUC0">
    <property type="interactions" value="965"/>
</dbReference>
<dbReference type="EnsemblPlants" id="Pp3c8_13080V3.4">
    <property type="protein sequence ID" value="Pp3c8_13080V3.4"/>
    <property type="gene ID" value="Pp3c8_13080"/>
</dbReference>
<keyword evidence="4" id="KW-1185">Reference proteome</keyword>
<dbReference type="OrthoDB" id="428159at2759"/>
<feature type="region of interest" description="Disordered" evidence="1">
    <location>
        <begin position="1075"/>
        <end position="1101"/>
    </location>
</feature>
<dbReference type="PANTHER" id="PTHR16166">
    <property type="entry name" value="VACUOLAR PROTEIN SORTING-ASSOCIATED PROTEIN VPS13"/>
    <property type="match status" value="1"/>
</dbReference>
<reference evidence="3 4" key="2">
    <citation type="journal article" date="2018" name="Plant J.">
        <title>The Physcomitrella patens chromosome-scale assembly reveals moss genome structure and evolution.</title>
        <authorList>
            <person name="Lang D."/>
            <person name="Ullrich K.K."/>
            <person name="Murat F."/>
            <person name="Fuchs J."/>
            <person name="Jenkins J."/>
            <person name="Haas F.B."/>
            <person name="Piednoel M."/>
            <person name="Gundlach H."/>
            <person name="Van Bel M."/>
            <person name="Meyberg R."/>
            <person name="Vives C."/>
            <person name="Morata J."/>
            <person name="Symeonidi A."/>
            <person name="Hiss M."/>
            <person name="Muchero W."/>
            <person name="Kamisugi Y."/>
            <person name="Saleh O."/>
            <person name="Blanc G."/>
            <person name="Decker E.L."/>
            <person name="van Gessel N."/>
            <person name="Grimwood J."/>
            <person name="Hayes R.D."/>
            <person name="Graham S.W."/>
            <person name="Gunter L.E."/>
            <person name="McDaniel S.F."/>
            <person name="Hoernstein S.N.W."/>
            <person name="Larsson A."/>
            <person name="Li F.W."/>
            <person name="Perroud P.F."/>
            <person name="Phillips J."/>
            <person name="Ranjan P."/>
            <person name="Rokshar D.S."/>
            <person name="Rothfels C.J."/>
            <person name="Schneider L."/>
            <person name="Shu S."/>
            <person name="Stevenson D.W."/>
            <person name="Thummler F."/>
            <person name="Tillich M."/>
            <person name="Villarreal Aguilar J.C."/>
            <person name="Widiez T."/>
            <person name="Wong G.K."/>
            <person name="Wymore A."/>
            <person name="Zhang Y."/>
            <person name="Zimmer A.D."/>
            <person name="Quatrano R.S."/>
            <person name="Mayer K.F.X."/>
            <person name="Goodstein D."/>
            <person name="Casacuberta J.M."/>
            <person name="Vandepoele K."/>
            <person name="Reski R."/>
            <person name="Cuming A.C."/>
            <person name="Tuskan G.A."/>
            <person name="Maumus F."/>
            <person name="Salse J."/>
            <person name="Schmutz J."/>
            <person name="Rensing S.A."/>
        </authorList>
    </citation>
    <scope>NUCLEOTIDE SEQUENCE [LARGE SCALE GENOMIC DNA]</scope>
    <source>
        <strain evidence="3 4">cv. Gransden 2004</strain>
    </source>
</reference>
<evidence type="ECO:0000313" key="4">
    <source>
        <dbReference type="Proteomes" id="UP000006727"/>
    </source>
</evidence>
<reference evidence="3" key="3">
    <citation type="submission" date="2020-12" db="UniProtKB">
        <authorList>
            <consortium name="EnsemblPlants"/>
        </authorList>
    </citation>
    <scope>IDENTIFICATION</scope>
</reference>
<feature type="region of interest" description="Disordered" evidence="1">
    <location>
        <begin position="1518"/>
        <end position="1557"/>
    </location>
</feature>
<gene>
    <name evidence="3" type="primary">LOC112285872</name>
</gene>
<dbReference type="EnsemblPlants" id="Pp3c8_13080V3.2">
    <property type="protein sequence ID" value="Pp3c8_13080V3.2"/>
    <property type="gene ID" value="Pp3c8_13080"/>
</dbReference>
<feature type="compositionally biased region" description="Polar residues" evidence="1">
    <location>
        <begin position="1075"/>
        <end position="1088"/>
    </location>
</feature>
<feature type="compositionally biased region" description="Low complexity" evidence="1">
    <location>
        <begin position="1526"/>
        <end position="1545"/>
    </location>
</feature>
<dbReference type="EnsemblPlants" id="Pp3c8_13080V3.6">
    <property type="protein sequence ID" value="Pp3c8_13080V3.6"/>
    <property type="gene ID" value="Pp3c8_13080"/>
</dbReference>
<dbReference type="GO" id="GO:0006623">
    <property type="term" value="P:protein targeting to vacuole"/>
    <property type="evidence" value="ECO:0000318"/>
    <property type="project" value="GO_Central"/>
</dbReference>
<dbReference type="Pfam" id="PF25036">
    <property type="entry name" value="VPS13_VAB"/>
    <property type="match status" value="1"/>
</dbReference>
<organism evidence="3 4">
    <name type="scientific">Physcomitrium patens</name>
    <name type="common">Spreading-leaved earth moss</name>
    <name type="synonym">Physcomitrella patens</name>
    <dbReference type="NCBI Taxonomy" id="3218"/>
    <lineage>
        <taxon>Eukaryota</taxon>
        <taxon>Viridiplantae</taxon>
        <taxon>Streptophyta</taxon>
        <taxon>Embryophyta</taxon>
        <taxon>Bryophyta</taxon>
        <taxon>Bryophytina</taxon>
        <taxon>Bryopsida</taxon>
        <taxon>Funariidae</taxon>
        <taxon>Funariales</taxon>
        <taxon>Funariaceae</taxon>
        <taxon>Physcomitrium</taxon>
    </lineage>
</organism>
<feature type="region of interest" description="Disordered" evidence="1">
    <location>
        <begin position="1214"/>
        <end position="1241"/>
    </location>
</feature>
<name>A0A7I4FUC0_PHYPA</name>
<feature type="region of interest" description="Disordered" evidence="1">
    <location>
        <begin position="374"/>
        <end position="394"/>
    </location>
</feature>
<dbReference type="EnsemblPlants" id="Pp3c8_13080V3.3">
    <property type="protein sequence ID" value="Pp3c8_13080V3.3"/>
    <property type="gene ID" value="Pp3c8_13080"/>
</dbReference>
<feature type="compositionally biased region" description="Basic and acidic residues" evidence="1">
    <location>
        <begin position="474"/>
        <end position="485"/>
    </location>
</feature>
<dbReference type="EnsemblPlants" id="Pp3c8_13080V3.5">
    <property type="protein sequence ID" value="Pp3c8_13080V3.5"/>
    <property type="gene ID" value="Pp3c8_13080"/>
</dbReference>
<dbReference type="Gramene" id="Pp3c8_13080V3.3">
    <property type="protein sequence ID" value="Pp3c8_13080V3.3"/>
    <property type="gene ID" value="Pp3c8_13080"/>
</dbReference>
<dbReference type="InterPro" id="IPR009543">
    <property type="entry name" value="VPS13_VAB"/>
</dbReference>
<feature type="compositionally biased region" description="Basic and acidic residues" evidence="1">
    <location>
        <begin position="377"/>
        <end position="394"/>
    </location>
</feature>
<feature type="compositionally biased region" description="Polar residues" evidence="1">
    <location>
        <begin position="1376"/>
        <end position="1389"/>
    </location>
</feature>
<feature type="domain" description="Vacuolar protein sorting-associated protein 13 VPS13 adaptor binding" evidence="2">
    <location>
        <begin position="2428"/>
        <end position="2737"/>
    </location>
</feature>
<protein>
    <recommendedName>
        <fullName evidence="2">Vacuolar protein sorting-associated protein 13 VPS13 adaptor binding domain-containing protein</fullName>
    </recommendedName>
</protein>
<dbReference type="Proteomes" id="UP000006727">
    <property type="component" value="Chromosome 8"/>
</dbReference>
<evidence type="ECO:0000313" key="3">
    <source>
        <dbReference type="EnsemblPlants" id="Pp3c8_13080V3.2"/>
    </source>
</evidence>
<reference evidence="3 4" key="1">
    <citation type="journal article" date="2008" name="Science">
        <title>The Physcomitrella genome reveals evolutionary insights into the conquest of land by plants.</title>
        <authorList>
            <person name="Rensing S."/>
            <person name="Lang D."/>
            <person name="Zimmer A."/>
            <person name="Terry A."/>
            <person name="Salamov A."/>
            <person name="Shapiro H."/>
            <person name="Nishiyama T."/>
            <person name="Perroud P.-F."/>
            <person name="Lindquist E."/>
            <person name="Kamisugi Y."/>
            <person name="Tanahashi T."/>
            <person name="Sakakibara K."/>
            <person name="Fujita T."/>
            <person name="Oishi K."/>
            <person name="Shin-I T."/>
            <person name="Kuroki Y."/>
            <person name="Toyoda A."/>
            <person name="Suzuki Y."/>
            <person name="Hashimoto A."/>
            <person name="Yamaguchi K."/>
            <person name="Sugano A."/>
            <person name="Kohara Y."/>
            <person name="Fujiyama A."/>
            <person name="Anterola A."/>
            <person name="Aoki S."/>
            <person name="Ashton N."/>
            <person name="Barbazuk W.B."/>
            <person name="Barker E."/>
            <person name="Bennetzen J."/>
            <person name="Bezanilla M."/>
            <person name="Blankenship R."/>
            <person name="Cho S.H."/>
            <person name="Dutcher S."/>
            <person name="Estelle M."/>
            <person name="Fawcett J.A."/>
            <person name="Gundlach H."/>
            <person name="Hanada K."/>
            <person name="Heyl A."/>
            <person name="Hicks K.A."/>
            <person name="Hugh J."/>
            <person name="Lohr M."/>
            <person name="Mayer K."/>
            <person name="Melkozernov A."/>
            <person name="Murata T."/>
            <person name="Nelson D."/>
            <person name="Pils B."/>
            <person name="Prigge M."/>
            <person name="Reiss B."/>
            <person name="Renner T."/>
            <person name="Rombauts S."/>
            <person name="Rushton P."/>
            <person name="Sanderfoot A."/>
            <person name="Schween G."/>
            <person name="Shiu S.-H."/>
            <person name="Stueber K."/>
            <person name="Theodoulou F.L."/>
            <person name="Tu H."/>
            <person name="Van de Peer Y."/>
            <person name="Verrier P.J."/>
            <person name="Waters E."/>
            <person name="Wood A."/>
            <person name="Yang L."/>
            <person name="Cove D."/>
            <person name="Cuming A."/>
            <person name="Hasebe M."/>
            <person name="Lucas S."/>
            <person name="Mishler D.B."/>
            <person name="Reski R."/>
            <person name="Grigoriev I."/>
            <person name="Quatrano R.S."/>
            <person name="Boore J.L."/>
        </authorList>
    </citation>
    <scope>NUCLEOTIDE SEQUENCE [LARGE SCALE GENOMIC DNA]</scope>
    <source>
        <strain evidence="3 4">cv. Gransden 2004</strain>
    </source>
</reference>
<feature type="compositionally biased region" description="Basic and acidic residues" evidence="1">
    <location>
        <begin position="1230"/>
        <end position="1241"/>
    </location>
</feature>
<dbReference type="InterPro" id="IPR026847">
    <property type="entry name" value="VPS13"/>
</dbReference>
<feature type="region of interest" description="Disordered" evidence="1">
    <location>
        <begin position="1376"/>
        <end position="1395"/>
    </location>
</feature>
<dbReference type="Gramene" id="Pp3c8_13080V3.7">
    <property type="protein sequence ID" value="Pp3c8_13080V3.7"/>
    <property type="gene ID" value="Pp3c8_13080"/>
</dbReference>
<dbReference type="EMBL" id="ABEU02000008">
    <property type="status" value="NOT_ANNOTATED_CDS"/>
    <property type="molecule type" value="Genomic_DNA"/>
</dbReference>
<accession>A0A7I4FUC0</accession>